<feature type="domain" description="Recombinase" evidence="2">
    <location>
        <begin position="157"/>
        <end position="280"/>
    </location>
</feature>
<protein>
    <submittedName>
        <fullName evidence="3">Recombinase family protein</fullName>
    </submittedName>
</protein>
<dbReference type="Pfam" id="PF07508">
    <property type="entry name" value="Recombinase"/>
    <property type="match status" value="1"/>
</dbReference>
<dbReference type="InterPro" id="IPR011109">
    <property type="entry name" value="DNA_bind_recombinase_dom"/>
</dbReference>
<dbReference type="Gene3D" id="3.40.50.1390">
    <property type="entry name" value="Resolvase, N-terminal catalytic domain"/>
    <property type="match status" value="1"/>
</dbReference>
<gene>
    <name evidence="3" type="ORF">G5B17_05915</name>
</gene>
<accession>A0ABX2H5X0</accession>
<dbReference type="InterPro" id="IPR006119">
    <property type="entry name" value="Resolv_N"/>
</dbReference>
<dbReference type="PROSITE" id="PS51737">
    <property type="entry name" value="RECOMBINASE_DNA_BIND"/>
    <property type="match status" value="1"/>
</dbReference>
<dbReference type="RefSeq" id="WP_173769536.1">
    <property type="nucleotide sequence ID" value="NZ_JAAITS010000012.1"/>
</dbReference>
<dbReference type="SUPFAM" id="SSF53041">
    <property type="entry name" value="Resolvase-like"/>
    <property type="match status" value="1"/>
</dbReference>
<dbReference type="InterPro" id="IPR050639">
    <property type="entry name" value="SSR_resolvase"/>
</dbReference>
<reference evidence="3 4" key="1">
    <citation type="journal article" date="2020" name="Cell Host Microbe">
        <title>Functional and Genomic Variation between Human-Derived Isolates of Lachnospiraceae Reveals Inter- and Intra-Species Diversity.</title>
        <authorList>
            <person name="Sorbara M.T."/>
            <person name="Littmann E.R."/>
            <person name="Fontana E."/>
            <person name="Moody T.U."/>
            <person name="Kohout C.E."/>
            <person name="Gjonbalaj M."/>
            <person name="Eaton V."/>
            <person name="Seok R."/>
            <person name="Leiner I.M."/>
            <person name="Pamer E.G."/>
        </authorList>
    </citation>
    <scope>NUCLEOTIDE SEQUENCE [LARGE SCALE GENOMIC DNA]</scope>
    <source>
        <strain evidence="3 4">MSK.17.74</strain>
    </source>
</reference>
<organism evidence="3 4">
    <name type="scientific">Blautia faecis</name>
    <dbReference type="NCBI Taxonomy" id="871665"/>
    <lineage>
        <taxon>Bacteria</taxon>
        <taxon>Bacillati</taxon>
        <taxon>Bacillota</taxon>
        <taxon>Clostridia</taxon>
        <taxon>Lachnospirales</taxon>
        <taxon>Lachnospiraceae</taxon>
        <taxon>Blautia</taxon>
    </lineage>
</organism>
<dbReference type="Proteomes" id="UP001644719">
    <property type="component" value="Unassembled WGS sequence"/>
</dbReference>
<proteinExistence type="predicted"/>
<dbReference type="InterPro" id="IPR038109">
    <property type="entry name" value="DNA_bind_recomb_sf"/>
</dbReference>
<evidence type="ECO:0000259" key="1">
    <source>
        <dbReference type="PROSITE" id="PS51736"/>
    </source>
</evidence>
<dbReference type="EMBL" id="JAAITS010000012">
    <property type="protein sequence ID" value="NSG84973.1"/>
    <property type="molecule type" value="Genomic_DNA"/>
</dbReference>
<dbReference type="CDD" id="cd00338">
    <property type="entry name" value="Ser_Recombinase"/>
    <property type="match status" value="1"/>
</dbReference>
<sequence length="522" mass="61660">MTRAVIYCRCSTEEECQKDALIRQAAEARECVRRLNWSLEDEYIESRSGTCTRGREQYQRLFSDLLRDKFEIVVIKSQDRLMRNTKDWYVFVDRLVTCGKRLYLYLENRFYSADDSLITGIKAILAEEYSRELSRKINNAHRNRQKTGSALMLTSNTYGYRKLPDKSLAIIEEEAQVKRKMYELCAGGLGSRCIARILREDGVQKRNGSFFTDSDIRRMIRNPVNKGTVVMNRKHYDFDTRQVVKNPQEQFYIYENRIPAIVSEELWKVANEEIDKRKKPVGNQERTARCFGVNPGKHVFSGKLVCGLCGAPFYRTTRKRKNYKIHEWKCKIYLEQGRKKEEKPGGCANIHLEEEKLFLLLERSGGKEILPDQEWEITDFFMQLLKESLEENQKKDLEKHEQLEKKIKYQQQLLLDKYLEGLVEESLYKIKERELQNKLKNNAGSRTCRQKNRDFLAEEQEEVEKRLRETEQFLKEHHVVLKACVLCELKMVDKILIYPDHLKVVKKQGKCIIAAETFDMLY</sequence>
<dbReference type="PANTHER" id="PTHR30461">
    <property type="entry name" value="DNA-INVERTASE FROM LAMBDOID PROPHAGE"/>
    <property type="match status" value="1"/>
</dbReference>
<feature type="domain" description="Resolvase/invertase-type recombinase catalytic" evidence="1">
    <location>
        <begin position="3"/>
        <end position="148"/>
    </location>
</feature>
<dbReference type="Gene3D" id="3.90.1750.20">
    <property type="entry name" value="Putative Large Serine Recombinase, Chain B, Domain 2"/>
    <property type="match status" value="1"/>
</dbReference>
<evidence type="ECO:0000259" key="2">
    <source>
        <dbReference type="PROSITE" id="PS51737"/>
    </source>
</evidence>
<dbReference type="PANTHER" id="PTHR30461:SF23">
    <property type="entry name" value="DNA RECOMBINASE-RELATED"/>
    <property type="match status" value="1"/>
</dbReference>
<evidence type="ECO:0000313" key="4">
    <source>
        <dbReference type="Proteomes" id="UP001644719"/>
    </source>
</evidence>
<dbReference type="Pfam" id="PF00239">
    <property type="entry name" value="Resolvase"/>
    <property type="match status" value="1"/>
</dbReference>
<dbReference type="Pfam" id="PF13408">
    <property type="entry name" value="Zn_ribbon_recom"/>
    <property type="match status" value="1"/>
</dbReference>
<comment type="caution">
    <text evidence="3">The sequence shown here is derived from an EMBL/GenBank/DDBJ whole genome shotgun (WGS) entry which is preliminary data.</text>
</comment>
<dbReference type="InterPro" id="IPR036162">
    <property type="entry name" value="Resolvase-like_N_sf"/>
</dbReference>
<dbReference type="SMART" id="SM00857">
    <property type="entry name" value="Resolvase"/>
    <property type="match status" value="1"/>
</dbReference>
<evidence type="ECO:0000313" key="3">
    <source>
        <dbReference type="EMBL" id="NSG84973.1"/>
    </source>
</evidence>
<dbReference type="PROSITE" id="PS51736">
    <property type="entry name" value="RECOMBINASES_3"/>
    <property type="match status" value="1"/>
</dbReference>
<dbReference type="InterPro" id="IPR025827">
    <property type="entry name" value="Zn_ribbon_recom_dom"/>
</dbReference>
<name>A0ABX2H5X0_9FIRM</name>
<keyword evidence="4" id="KW-1185">Reference proteome</keyword>